<accession>A0A365P509</accession>
<sequence length="233" mass="27141">MKAYTILVFFLYFNYSNSQNNTITYNFKILEDKQLLNNEVIGKMYREDMEGAKYLNFRLIFRDTIAKFENTQLTELDGKNAKGALNMSRCRKKIIVYKDSIYQNNAEGAFKENQYLIVEPIEKKWNLTNESKKIDKYTCFKATTEYIVINSKGTFIHPVIAWYCPEIPYQYGPAGYGGLPGMILELQERNNVFGAVKIELKTPSENIQIPKKGIKISHQEYQNLFLKLPRSGF</sequence>
<dbReference type="OrthoDB" id="1429333at2"/>
<organism evidence="1 2">
    <name type="scientific">Flavobacterium tibetense</name>
    <dbReference type="NCBI Taxonomy" id="2233533"/>
    <lineage>
        <taxon>Bacteria</taxon>
        <taxon>Pseudomonadati</taxon>
        <taxon>Bacteroidota</taxon>
        <taxon>Flavobacteriia</taxon>
        <taxon>Flavobacteriales</taxon>
        <taxon>Flavobacteriaceae</taxon>
        <taxon>Flavobacterium</taxon>
    </lineage>
</organism>
<dbReference type="Proteomes" id="UP000253319">
    <property type="component" value="Unassembled WGS sequence"/>
</dbReference>
<keyword evidence="2" id="KW-1185">Reference proteome</keyword>
<comment type="caution">
    <text evidence="1">The sequence shown here is derived from an EMBL/GenBank/DDBJ whole genome shotgun (WGS) entry which is preliminary data.</text>
</comment>
<dbReference type="AlphaFoldDB" id="A0A365P509"/>
<gene>
    <name evidence="1" type="ORF">DPN68_00020</name>
</gene>
<evidence type="ECO:0000313" key="1">
    <source>
        <dbReference type="EMBL" id="RBA29653.1"/>
    </source>
</evidence>
<dbReference type="NCBIfam" id="TIGR01200">
    <property type="entry name" value="GLPGLI"/>
    <property type="match status" value="1"/>
</dbReference>
<dbReference type="Pfam" id="PF09697">
    <property type="entry name" value="Porph_ging"/>
    <property type="match status" value="1"/>
</dbReference>
<name>A0A365P509_9FLAO</name>
<evidence type="ECO:0000313" key="2">
    <source>
        <dbReference type="Proteomes" id="UP000253319"/>
    </source>
</evidence>
<reference evidence="1 2" key="1">
    <citation type="submission" date="2018-06" db="EMBL/GenBank/DDBJ databases">
        <title>Flavobacterium tibetense sp. nov., isolated from a wetland YonghuCo on Tibetan Plateau.</title>
        <authorList>
            <person name="Xing P."/>
            <person name="Phurbu D."/>
            <person name="Lu H."/>
        </authorList>
    </citation>
    <scope>NUCLEOTIDE SEQUENCE [LARGE SCALE GENOMIC DNA]</scope>
    <source>
        <strain evidence="1 2">YH5</strain>
    </source>
</reference>
<protein>
    <recommendedName>
        <fullName evidence="3">GLPGLI family protein</fullName>
    </recommendedName>
</protein>
<dbReference type="RefSeq" id="WP_113987536.1">
    <property type="nucleotide sequence ID" value="NZ_QLST01000001.1"/>
</dbReference>
<dbReference type="InterPro" id="IPR005901">
    <property type="entry name" value="GLPGLI"/>
</dbReference>
<evidence type="ECO:0008006" key="3">
    <source>
        <dbReference type="Google" id="ProtNLM"/>
    </source>
</evidence>
<proteinExistence type="predicted"/>
<dbReference type="EMBL" id="QLST01000001">
    <property type="protein sequence ID" value="RBA29653.1"/>
    <property type="molecule type" value="Genomic_DNA"/>
</dbReference>